<dbReference type="InterPro" id="IPR023214">
    <property type="entry name" value="HAD_sf"/>
</dbReference>
<accession>A0ABX1H6Y5</accession>
<dbReference type="NCBIfam" id="TIGR00685">
    <property type="entry name" value="T6PP"/>
    <property type="match status" value="1"/>
</dbReference>
<dbReference type="EMBL" id="JAAWWP010000016">
    <property type="protein sequence ID" value="NKI44111.1"/>
    <property type="molecule type" value="Genomic_DNA"/>
</dbReference>
<dbReference type="InterPro" id="IPR036412">
    <property type="entry name" value="HAD-like_sf"/>
</dbReference>
<keyword evidence="1" id="KW-0479">Metal-binding</keyword>
<name>A0ABX1H6Y5_9ACTN</name>
<dbReference type="RefSeq" id="WP_168542056.1">
    <property type="nucleotide sequence ID" value="NZ_JAAWWP010000016.1"/>
</dbReference>
<dbReference type="Gene3D" id="3.30.70.1020">
    <property type="entry name" value="Trehalose-6-phosphate phosphatase related protein, domain 2"/>
    <property type="match status" value="1"/>
</dbReference>
<dbReference type="InterPro" id="IPR003337">
    <property type="entry name" value="Trehalose_PPase"/>
</dbReference>
<comment type="similarity">
    <text evidence="1">Belongs to the trehalose phosphatase family.</text>
</comment>
<keyword evidence="1" id="KW-0460">Magnesium</keyword>
<proteinExistence type="inferred from homology"/>
<dbReference type="InterPro" id="IPR006379">
    <property type="entry name" value="HAD-SF_hydro_IIB"/>
</dbReference>
<sequence>MRHTAAGPGRPADRLRAPDRAVLAPFPAVDTLICADLDGTLVPPSPPTPDMARHTADLRELCGRLTAHPRLALVCVTGRRALNAREILDSPLWVAGVHGAESLAPYAQEALPHPRSVPHLPAVRRVARLIRELALCPPEMHIEDKEVVLAVHHARLPADRAASRLSRLARLGRASGMEVVAGRGWTELRPPGSPHKGDAVAEMVRRWRPRRLVVAGDDHGDLAMFEAADRLAEEGSIERAVCVAVRGPGADPECLRRARVVLEGPDACRSWFRGLAHSLATGGGARLDVPARH</sequence>
<comment type="pathway">
    <text evidence="1">Glycan biosynthesis; trehalose biosynthesis.</text>
</comment>
<dbReference type="Pfam" id="PF02358">
    <property type="entry name" value="Trehalose_PPase"/>
    <property type="match status" value="1"/>
</dbReference>
<dbReference type="EC" id="3.1.3.12" evidence="1"/>
<evidence type="ECO:0000313" key="2">
    <source>
        <dbReference type="EMBL" id="NKI44111.1"/>
    </source>
</evidence>
<dbReference type="SUPFAM" id="SSF56784">
    <property type="entry name" value="HAD-like"/>
    <property type="match status" value="1"/>
</dbReference>
<comment type="function">
    <text evidence="1">Removes the phosphate from trehalose 6-phosphate to produce free trehalose.</text>
</comment>
<dbReference type="GO" id="GO:0004805">
    <property type="term" value="F:trehalose-phosphatase activity"/>
    <property type="evidence" value="ECO:0007669"/>
    <property type="project" value="UniProtKB-EC"/>
</dbReference>
<dbReference type="NCBIfam" id="TIGR01484">
    <property type="entry name" value="HAD-SF-IIB"/>
    <property type="match status" value="1"/>
</dbReference>
<reference evidence="2 3" key="1">
    <citation type="submission" date="2020-04" db="EMBL/GenBank/DDBJ databases">
        <title>Phylogenetic Diversity and Antibacterial Activity against Ralstonia solanacearum of Endophytic Actinomycete Isolated from Moss.</title>
        <authorList>
            <person name="Zhuang X."/>
        </authorList>
    </citation>
    <scope>NUCLEOTIDE SEQUENCE [LARGE SCALE GENOMIC DNA]</scope>
    <source>
        <strain evidence="2 3">LD120</strain>
    </source>
</reference>
<keyword evidence="3" id="KW-1185">Reference proteome</keyword>
<evidence type="ECO:0000313" key="3">
    <source>
        <dbReference type="Proteomes" id="UP000772196"/>
    </source>
</evidence>
<gene>
    <name evidence="2" type="primary">otsB</name>
    <name evidence="2" type="ORF">HFV08_23265</name>
</gene>
<comment type="catalytic activity">
    <reaction evidence="1">
        <text>alpha,alpha-trehalose 6-phosphate + H2O = alpha,alpha-trehalose + phosphate</text>
        <dbReference type="Rhea" id="RHEA:23420"/>
        <dbReference type="ChEBI" id="CHEBI:15377"/>
        <dbReference type="ChEBI" id="CHEBI:16551"/>
        <dbReference type="ChEBI" id="CHEBI:43474"/>
        <dbReference type="ChEBI" id="CHEBI:58429"/>
        <dbReference type="EC" id="3.1.3.12"/>
    </reaction>
</comment>
<comment type="caution">
    <text evidence="2">The sequence shown here is derived from an EMBL/GenBank/DDBJ whole genome shotgun (WGS) entry which is preliminary data.</text>
</comment>
<dbReference type="Gene3D" id="3.40.50.1000">
    <property type="entry name" value="HAD superfamily/HAD-like"/>
    <property type="match status" value="1"/>
</dbReference>
<organism evidence="2 3">
    <name type="scientific">Streptomyces physcomitrii</name>
    <dbReference type="NCBI Taxonomy" id="2724184"/>
    <lineage>
        <taxon>Bacteria</taxon>
        <taxon>Bacillati</taxon>
        <taxon>Actinomycetota</taxon>
        <taxon>Actinomycetes</taxon>
        <taxon>Kitasatosporales</taxon>
        <taxon>Streptomycetaceae</taxon>
        <taxon>Streptomyces</taxon>
    </lineage>
</organism>
<dbReference type="Proteomes" id="UP000772196">
    <property type="component" value="Unassembled WGS sequence"/>
</dbReference>
<evidence type="ECO:0000256" key="1">
    <source>
        <dbReference type="RuleBase" id="RU361117"/>
    </source>
</evidence>
<keyword evidence="1 2" id="KW-0378">Hydrolase</keyword>
<protein>
    <recommendedName>
        <fullName evidence="1">Trehalose 6-phosphate phosphatase</fullName>
        <ecNumber evidence="1">3.1.3.12</ecNumber>
    </recommendedName>
</protein>
<comment type="cofactor">
    <cofactor evidence="1">
        <name>Mg(2+)</name>
        <dbReference type="ChEBI" id="CHEBI:18420"/>
    </cofactor>
</comment>